<dbReference type="AlphaFoldDB" id="A0AAD6WJA8"/>
<evidence type="ECO:0000313" key="2">
    <source>
        <dbReference type="Proteomes" id="UP001164929"/>
    </source>
</evidence>
<dbReference type="EMBL" id="JAQIZT010000001">
    <property type="protein sequence ID" value="KAJ7014422.1"/>
    <property type="molecule type" value="Genomic_DNA"/>
</dbReference>
<sequence>MGVRIPMISKVDLLEHLVLASIWCMNLMLHKKKWDLLFNCGAGLIALSENVLLVLFGGFAFCFDLGVFSFREGISEARVHCILSFSCDETSSSAPYNLRYGTKKHAMHQSDD</sequence>
<accession>A0AAD6WJA8</accession>
<keyword evidence="2" id="KW-1185">Reference proteome</keyword>
<comment type="caution">
    <text evidence="1">The sequence shown here is derived from an EMBL/GenBank/DDBJ whole genome shotgun (WGS) entry which is preliminary data.</text>
</comment>
<dbReference type="Proteomes" id="UP001164929">
    <property type="component" value="Chromosome 1"/>
</dbReference>
<protein>
    <submittedName>
        <fullName evidence="1">Uncharacterized protein</fullName>
    </submittedName>
</protein>
<organism evidence="1 2">
    <name type="scientific">Populus alba x Populus x berolinensis</name>
    <dbReference type="NCBI Taxonomy" id="444605"/>
    <lineage>
        <taxon>Eukaryota</taxon>
        <taxon>Viridiplantae</taxon>
        <taxon>Streptophyta</taxon>
        <taxon>Embryophyta</taxon>
        <taxon>Tracheophyta</taxon>
        <taxon>Spermatophyta</taxon>
        <taxon>Magnoliopsida</taxon>
        <taxon>eudicotyledons</taxon>
        <taxon>Gunneridae</taxon>
        <taxon>Pentapetalae</taxon>
        <taxon>rosids</taxon>
        <taxon>fabids</taxon>
        <taxon>Malpighiales</taxon>
        <taxon>Salicaceae</taxon>
        <taxon>Saliceae</taxon>
        <taxon>Populus</taxon>
    </lineage>
</organism>
<proteinExistence type="predicted"/>
<gene>
    <name evidence="1" type="ORF">NC653_003898</name>
</gene>
<name>A0AAD6WJA8_9ROSI</name>
<reference evidence="1 2" key="1">
    <citation type="journal article" date="2023" name="Mol. Ecol. Resour.">
        <title>Chromosome-level genome assembly of a triploid poplar Populus alba 'Berolinensis'.</title>
        <authorList>
            <person name="Chen S."/>
            <person name="Yu Y."/>
            <person name="Wang X."/>
            <person name="Wang S."/>
            <person name="Zhang T."/>
            <person name="Zhou Y."/>
            <person name="He R."/>
            <person name="Meng N."/>
            <person name="Wang Y."/>
            <person name="Liu W."/>
            <person name="Liu Z."/>
            <person name="Liu J."/>
            <person name="Guo Q."/>
            <person name="Huang H."/>
            <person name="Sederoff R.R."/>
            <person name="Wang G."/>
            <person name="Qu G."/>
            <person name="Chen S."/>
        </authorList>
    </citation>
    <scope>NUCLEOTIDE SEQUENCE [LARGE SCALE GENOMIC DNA]</scope>
    <source>
        <strain evidence="1">SC-2020</strain>
    </source>
</reference>
<evidence type="ECO:0000313" key="1">
    <source>
        <dbReference type="EMBL" id="KAJ7014422.1"/>
    </source>
</evidence>